<reference evidence="1 2" key="1">
    <citation type="journal article" date="2022" name="Genome Biol. Evol.">
        <title>Host diet, physiology and behaviors set the stage for Lachnospiraceae cladogenesis.</title>
        <authorList>
            <person name="Vera-Ponce De Leon A."/>
            <person name="Schneider M."/>
            <person name="Jahnes B.C."/>
            <person name="Sadowski V."/>
            <person name="Camuy-Velez L.A."/>
            <person name="Duan J."/>
            <person name="Sabree Z.L."/>
        </authorList>
    </citation>
    <scope>NUCLEOTIDE SEQUENCE [LARGE SCALE GENOMIC DNA]</scope>
    <source>
        <strain evidence="1 2">PAL227</strain>
    </source>
</reference>
<protein>
    <submittedName>
        <fullName evidence="1">Uncharacterized protein</fullName>
    </submittedName>
</protein>
<evidence type="ECO:0000313" key="2">
    <source>
        <dbReference type="Proteomes" id="UP001523565"/>
    </source>
</evidence>
<sequence>MNNSKLYEKRMLFDGLNKIKHLRDAWEIEKPNHREVGILFRFGYDDYEEYQFIINESRAKSFDMLKGIILELLTIYKLSVQHVPIYCGSCRMVNSNGIEKPYFIRQDRDEGILAFVLKMNGKNVLYIFKEYGIKNYLPEEMVIELVKKYSADDYAYIAYAEDKAYSDQLNHNNDEKDHSRGTSVFSLKYFFEQVFGGEEYSIFSSYLKQYMDKVESYFGVRIVRSLVPNTLYSFKQIARARILAFDYKHSFEKGKMEISISDNLKKKIDSQFLEDSFFESILGDKSYALCFLTAEWLYSSLNEAENIDLTSIAMGYFKAIEQFLFLFISCQTKERKNKGKTIYNNRKDAHIELTDEFMNSEKEQISLGVMTGFLRFEGNKDLIKAEIREDVFILIRKLLNNVKLLRNGFFHKDNLLNWETVNEARDLAYLVLYFLLGAYTFDDNDKKTLGIPAKNIRSDYNELCKYINRRVAERDKLDEVPIFYITDNEGTKEAMLPCWDDLVTYDAYGNPVYSGIYFRNIGEKNTYNLVYDHNNLPKEIIEGTLRIVSPERIECIKSEKKVFEEGVFLL</sequence>
<proteinExistence type="predicted"/>
<name>A0ABT1EJQ7_9FIRM</name>
<evidence type="ECO:0000313" key="1">
    <source>
        <dbReference type="EMBL" id="MCP1110923.1"/>
    </source>
</evidence>
<dbReference type="Proteomes" id="UP001523565">
    <property type="component" value="Unassembled WGS sequence"/>
</dbReference>
<organism evidence="1 2">
    <name type="scientific">Ohessyouella blattaphilus</name>
    <dbReference type="NCBI Taxonomy" id="2949333"/>
    <lineage>
        <taxon>Bacteria</taxon>
        <taxon>Bacillati</taxon>
        <taxon>Bacillota</taxon>
        <taxon>Clostridia</taxon>
        <taxon>Lachnospirales</taxon>
        <taxon>Lachnospiraceae</taxon>
        <taxon>Ohessyouella</taxon>
    </lineage>
</organism>
<dbReference type="EMBL" id="JAMZFV010000019">
    <property type="protein sequence ID" value="MCP1110923.1"/>
    <property type="molecule type" value="Genomic_DNA"/>
</dbReference>
<dbReference type="RefSeq" id="WP_262069803.1">
    <property type="nucleotide sequence ID" value="NZ_JAMXOC010000019.1"/>
</dbReference>
<accession>A0ABT1EJQ7</accession>
<comment type="caution">
    <text evidence="1">The sequence shown here is derived from an EMBL/GenBank/DDBJ whole genome shotgun (WGS) entry which is preliminary data.</text>
</comment>
<gene>
    <name evidence="1" type="ORF">NK118_11750</name>
</gene>
<keyword evidence="2" id="KW-1185">Reference proteome</keyword>